<organism evidence="1 2">
    <name type="scientific">Rangifer tarandus platyrhynchus</name>
    <name type="common">Svalbard reindeer</name>
    <dbReference type="NCBI Taxonomy" id="3082113"/>
    <lineage>
        <taxon>Eukaryota</taxon>
        <taxon>Metazoa</taxon>
        <taxon>Chordata</taxon>
        <taxon>Craniata</taxon>
        <taxon>Vertebrata</taxon>
        <taxon>Euteleostomi</taxon>
        <taxon>Mammalia</taxon>
        <taxon>Eutheria</taxon>
        <taxon>Laurasiatheria</taxon>
        <taxon>Artiodactyla</taxon>
        <taxon>Ruminantia</taxon>
        <taxon>Pecora</taxon>
        <taxon>Cervidae</taxon>
        <taxon>Odocoileinae</taxon>
        <taxon>Rangifer</taxon>
    </lineage>
</organism>
<name>A0AC59YYY5_RANTA</name>
<reference evidence="1" key="1">
    <citation type="submission" date="2023-05" db="EMBL/GenBank/DDBJ databases">
        <authorList>
            <consortium name="ELIXIR-Norway"/>
        </authorList>
    </citation>
    <scope>NUCLEOTIDE SEQUENCE</scope>
</reference>
<reference evidence="1" key="2">
    <citation type="submission" date="2025-03" db="EMBL/GenBank/DDBJ databases">
        <authorList>
            <consortium name="ELIXIR-Norway"/>
            <consortium name="Elixir Norway"/>
        </authorList>
    </citation>
    <scope>NUCLEOTIDE SEQUENCE</scope>
</reference>
<proteinExistence type="predicted"/>
<protein>
    <submittedName>
        <fullName evidence="1">Uncharacterized protein</fullName>
    </submittedName>
</protein>
<gene>
    <name evidence="1" type="ORF">MRATA1EN22A_LOCUS11934</name>
</gene>
<dbReference type="EMBL" id="OX596105">
    <property type="protein sequence ID" value="CAN0093550.1"/>
    <property type="molecule type" value="Genomic_DNA"/>
</dbReference>
<evidence type="ECO:0000313" key="2">
    <source>
        <dbReference type="Proteomes" id="UP001162501"/>
    </source>
</evidence>
<sequence length="133" mass="13824">MWVPGPVPTPLLVQREVVAQLPALGPVQKLAPCGRGPRPACVLGASQLLLASLVLREGAAPDKHPSLPQTHPGLPCDKNQRSGALKAQSRPPRPDQSRRVTPSQGSPCPAQNPGPSLVDTPKVGSSESGLFSL</sequence>
<evidence type="ECO:0000313" key="1">
    <source>
        <dbReference type="EMBL" id="CAN0093550.1"/>
    </source>
</evidence>
<dbReference type="Proteomes" id="UP001162501">
    <property type="component" value="Chromosome 21"/>
</dbReference>
<accession>A0AC59YYY5</accession>